<evidence type="ECO:0000256" key="13">
    <source>
        <dbReference type="RuleBase" id="RU000383"/>
    </source>
</evidence>
<dbReference type="Proteomes" id="UP000265080">
    <property type="component" value="Chromosome 14"/>
</dbReference>
<protein>
    <recommendedName>
        <fullName evidence="5">Cyclin-F</fullName>
    </recommendedName>
</protein>
<reference evidence="16 17" key="1">
    <citation type="submission" date="2018-03" db="EMBL/GenBank/DDBJ databases">
        <title>Finding Nemo's genes: A chromosome-scale reference assembly of the genome of the orange clownfish Amphiprion percula.</title>
        <authorList>
            <person name="Lehmann R."/>
        </authorList>
    </citation>
    <scope>NUCLEOTIDE SEQUENCE</scope>
</reference>
<comment type="subcellular location">
    <subcellularLocation>
        <location evidence="2">Cytoplasm</location>
        <location evidence="2">Cytoskeleton</location>
        <location evidence="2">Microtubule organizing center</location>
        <location evidence="2">Centrosome</location>
        <location evidence="2">Centriole</location>
    </subcellularLocation>
    <subcellularLocation>
        <location evidence="3">Cytoplasm</location>
        <location evidence="3">Perinuclear region</location>
    </subcellularLocation>
</comment>
<dbReference type="GeneTree" id="ENSGT00810000125541"/>
<dbReference type="GO" id="GO:0051301">
    <property type="term" value="P:cell division"/>
    <property type="evidence" value="ECO:0007669"/>
    <property type="project" value="UniProtKB-KW"/>
</dbReference>
<dbReference type="Gene3D" id="1.10.472.10">
    <property type="entry name" value="Cyclin-like"/>
    <property type="match status" value="2"/>
</dbReference>
<dbReference type="Pfam" id="PF02984">
    <property type="entry name" value="Cyclin_C"/>
    <property type="match status" value="1"/>
</dbReference>
<keyword evidence="11" id="KW-0131">Cell cycle</keyword>
<keyword evidence="10" id="KW-0206">Cytoskeleton</keyword>
<feature type="compositionally biased region" description="Basic residues" evidence="14">
    <location>
        <begin position="684"/>
        <end position="694"/>
    </location>
</feature>
<evidence type="ECO:0000256" key="7">
    <source>
        <dbReference type="ARBA" id="ARBA00022618"/>
    </source>
</evidence>
<keyword evidence="7" id="KW-0132">Cell division</keyword>
<dbReference type="CDD" id="cd20521">
    <property type="entry name" value="CYCLIN_CCNF_rpt1"/>
    <property type="match status" value="1"/>
</dbReference>
<evidence type="ECO:0000256" key="5">
    <source>
        <dbReference type="ARBA" id="ARBA00019493"/>
    </source>
</evidence>
<dbReference type="PROSITE" id="PS00292">
    <property type="entry name" value="CYCLINS"/>
    <property type="match status" value="1"/>
</dbReference>
<dbReference type="InterPro" id="IPR048258">
    <property type="entry name" value="Cyclins_cyclin-box"/>
</dbReference>
<dbReference type="InterPro" id="IPR006671">
    <property type="entry name" value="Cyclin_N"/>
</dbReference>
<dbReference type="InterPro" id="IPR013763">
    <property type="entry name" value="Cyclin-like_dom"/>
</dbReference>
<evidence type="ECO:0000256" key="1">
    <source>
        <dbReference type="ARBA" id="ARBA00003222"/>
    </source>
</evidence>
<dbReference type="InterPro" id="IPR036047">
    <property type="entry name" value="F-box-like_dom_sf"/>
</dbReference>
<dbReference type="SMART" id="SM00256">
    <property type="entry name" value="FBOX"/>
    <property type="match status" value="1"/>
</dbReference>
<evidence type="ECO:0000259" key="15">
    <source>
        <dbReference type="PROSITE" id="PS50181"/>
    </source>
</evidence>
<reference evidence="16" key="3">
    <citation type="submission" date="2025-09" db="UniProtKB">
        <authorList>
            <consortium name="Ensembl"/>
        </authorList>
    </citation>
    <scope>IDENTIFICATION</scope>
</reference>
<dbReference type="SUPFAM" id="SSF81383">
    <property type="entry name" value="F-box domain"/>
    <property type="match status" value="1"/>
</dbReference>
<dbReference type="FunFam" id="1.10.472.10:FF:000038">
    <property type="entry name" value="Cyclin F"/>
    <property type="match status" value="1"/>
</dbReference>
<dbReference type="CDD" id="cd22082">
    <property type="entry name" value="F-box_FBXO1"/>
    <property type="match status" value="1"/>
</dbReference>
<evidence type="ECO:0000256" key="3">
    <source>
        <dbReference type="ARBA" id="ARBA00004556"/>
    </source>
</evidence>
<feature type="compositionally biased region" description="Low complexity" evidence="14">
    <location>
        <begin position="652"/>
        <end position="672"/>
    </location>
</feature>
<dbReference type="GO" id="GO:0005814">
    <property type="term" value="C:centriole"/>
    <property type="evidence" value="ECO:0007669"/>
    <property type="project" value="UniProtKB-SubCell"/>
</dbReference>
<evidence type="ECO:0000256" key="11">
    <source>
        <dbReference type="ARBA" id="ARBA00023306"/>
    </source>
</evidence>
<comment type="function">
    <text evidence="1">Essential for the control of the cell cycle at the G2/M (mitosis) transition.</text>
</comment>
<feature type="region of interest" description="Disordered" evidence="14">
    <location>
        <begin position="579"/>
        <end position="715"/>
    </location>
</feature>
<dbReference type="Pfam" id="PF00134">
    <property type="entry name" value="Cyclin_N"/>
    <property type="match status" value="1"/>
</dbReference>
<comment type="similarity">
    <text evidence="4">Belongs to the cyclin family. Cyclin AB subfamily.</text>
</comment>
<comment type="subunit">
    <text evidence="12">Interacts with the CDK1 protein kinase to form a serine/threonine kinase holoenzyme complex also known as maturation promoting factor (MPF). The cyclin subunit imparts substrate specificity to the complex.</text>
</comment>
<dbReference type="GO" id="GO:0048471">
    <property type="term" value="C:perinuclear region of cytoplasm"/>
    <property type="evidence" value="ECO:0007669"/>
    <property type="project" value="UniProtKB-SubCell"/>
</dbReference>
<evidence type="ECO:0000256" key="12">
    <source>
        <dbReference type="ARBA" id="ARBA00025821"/>
    </source>
</evidence>
<evidence type="ECO:0000256" key="9">
    <source>
        <dbReference type="ARBA" id="ARBA00023127"/>
    </source>
</evidence>
<feature type="compositionally biased region" description="Acidic residues" evidence="14">
    <location>
        <begin position="586"/>
        <end position="595"/>
    </location>
</feature>
<dbReference type="SMART" id="SM00385">
    <property type="entry name" value="CYCLIN"/>
    <property type="match status" value="2"/>
</dbReference>
<dbReference type="Pfam" id="PF12937">
    <property type="entry name" value="F-box-like"/>
    <property type="match status" value="1"/>
</dbReference>
<dbReference type="AlphaFoldDB" id="A0A3P8SAQ5"/>
<evidence type="ECO:0000256" key="6">
    <source>
        <dbReference type="ARBA" id="ARBA00022490"/>
    </source>
</evidence>
<feature type="region of interest" description="Disordered" evidence="14">
    <location>
        <begin position="511"/>
        <end position="561"/>
    </location>
</feature>
<accession>A0A3P8SAQ5</accession>
<evidence type="ECO:0000313" key="16">
    <source>
        <dbReference type="Ensembl" id="ENSAPEP00000009361.1"/>
    </source>
</evidence>
<name>A0A3P8SAQ5_AMPPE</name>
<dbReference type="Gene3D" id="1.20.1280.50">
    <property type="match status" value="1"/>
</dbReference>
<evidence type="ECO:0000256" key="8">
    <source>
        <dbReference type="ARBA" id="ARBA00022776"/>
    </source>
</evidence>
<keyword evidence="9 13" id="KW-0195">Cyclin</keyword>
<reference evidence="16" key="2">
    <citation type="submission" date="2025-08" db="UniProtKB">
        <authorList>
            <consortium name="Ensembl"/>
        </authorList>
    </citation>
    <scope>IDENTIFICATION</scope>
</reference>
<keyword evidence="17" id="KW-1185">Reference proteome</keyword>
<keyword evidence="6" id="KW-0963">Cytoplasm</keyword>
<feature type="compositionally biased region" description="Polar residues" evidence="14">
    <location>
        <begin position="642"/>
        <end position="651"/>
    </location>
</feature>
<dbReference type="SUPFAM" id="SSF47954">
    <property type="entry name" value="Cyclin-like"/>
    <property type="match status" value="2"/>
</dbReference>
<dbReference type="PANTHER" id="PTHR10177">
    <property type="entry name" value="CYCLINS"/>
    <property type="match status" value="1"/>
</dbReference>
<dbReference type="Ensembl" id="ENSAPET00000009614.1">
    <property type="protein sequence ID" value="ENSAPEP00000009361.1"/>
    <property type="gene ID" value="ENSAPEG00000006635.1"/>
</dbReference>
<proteinExistence type="inferred from homology"/>
<dbReference type="SMART" id="SM01332">
    <property type="entry name" value="Cyclin_C"/>
    <property type="match status" value="1"/>
</dbReference>
<feature type="compositionally biased region" description="Acidic residues" evidence="14">
    <location>
        <begin position="623"/>
        <end position="632"/>
    </location>
</feature>
<evidence type="ECO:0000313" key="17">
    <source>
        <dbReference type="Proteomes" id="UP000265080"/>
    </source>
</evidence>
<dbReference type="PROSITE" id="PS50181">
    <property type="entry name" value="FBOX"/>
    <property type="match status" value="1"/>
</dbReference>
<dbReference type="InterPro" id="IPR004367">
    <property type="entry name" value="Cyclin_C-dom"/>
</dbReference>
<evidence type="ECO:0000256" key="2">
    <source>
        <dbReference type="ARBA" id="ARBA00004114"/>
    </source>
</evidence>
<evidence type="ECO:0000256" key="14">
    <source>
        <dbReference type="SAM" id="MobiDB-lite"/>
    </source>
</evidence>
<evidence type="ECO:0000256" key="4">
    <source>
        <dbReference type="ARBA" id="ARBA00006955"/>
    </source>
</evidence>
<sequence>MKAGVVHCRCSKCYSVPARKRVRKRTPGLSLLSLPEEIVLYVLQCLSAEDLLSVRAVHSQLRDIVDHHSSVWARVSFRDTWPSPDALWLFERAAEKGNFEAAVKLGIAYLYNEGPLLSDEGRADVCGQKASHFFSLAESLRSPTADPFIWVFIRPPWSPTGSCCKAVVFDRLKAECDDNEGERRSVAVSLLEESSQAGCLQSSYLLWEHRRKAAMADPGRYLQCVRTLRDYAGKGCWEAQLSLAKVCISGNPLGLEAKACSDLVSQLFTSSNELTDEWTLLRYILVDWLVEVTTMKDFSSLTLHVTIGCVDRYLALRSVPKARLQLLGIACMVVCTRFSSRSVWLTDNTYKYEDLVRMMGEVVSVLGGRIRNPSLLDYGEVLLALVPLDRRSSHLFSYICELSLLYSALASPPPARLACAALLLTRALHHHALLWPTLLADHTGFSKEDLVPLCVLLYANCFSPDVPKDYRHVCLTGVKQRFEDENFQQISREKVMDFKELCQILEVPEVEPQVEPPSPTGQPADLHTFLASPSSTSKRRRDDSMQAHRGSFVATPTAELSNQEETLLGEILDWSLDTSCSGYEGDHEESEEEKDGDASMTSIHLQPLTSADQKLENCRSQSSDEDSFCEADGEVKDGRGQENLTFSTDLHSSGYSSVQSTLSSSPGSSTQPGFRLLVPLQRPRGSRQVKRKNVAAHSGGEVEEEHSANAGFLSL</sequence>
<dbReference type="InterPro" id="IPR001810">
    <property type="entry name" value="F-box_dom"/>
</dbReference>
<feature type="compositionally biased region" description="Polar residues" evidence="14">
    <location>
        <begin position="600"/>
        <end position="612"/>
    </location>
</feature>
<organism evidence="16 17">
    <name type="scientific">Amphiprion percula</name>
    <name type="common">Orange clownfish</name>
    <name type="synonym">Lutjanus percula</name>
    <dbReference type="NCBI Taxonomy" id="161767"/>
    <lineage>
        <taxon>Eukaryota</taxon>
        <taxon>Metazoa</taxon>
        <taxon>Chordata</taxon>
        <taxon>Craniata</taxon>
        <taxon>Vertebrata</taxon>
        <taxon>Euteleostomi</taxon>
        <taxon>Actinopterygii</taxon>
        <taxon>Neopterygii</taxon>
        <taxon>Teleostei</taxon>
        <taxon>Neoteleostei</taxon>
        <taxon>Acanthomorphata</taxon>
        <taxon>Ovalentaria</taxon>
        <taxon>Pomacentridae</taxon>
        <taxon>Amphiprion</taxon>
    </lineage>
</organism>
<feature type="domain" description="F-box" evidence="15">
    <location>
        <begin position="28"/>
        <end position="75"/>
    </location>
</feature>
<dbReference type="InterPro" id="IPR039361">
    <property type="entry name" value="Cyclin"/>
</dbReference>
<keyword evidence="8" id="KW-0498">Mitosis</keyword>
<evidence type="ECO:0000256" key="10">
    <source>
        <dbReference type="ARBA" id="ARBA00023212"/>
    </source>
</evidence>
<dbReference type="InterPro" id="IPR036915">
    <property type="entry name" value="Cyclin-like_sf"/>
</dbReference>